<name>A0ABV0KG71_9CYAN</name>
<feature type="compositionally biased region" description="Basic and acidic residues" evidence="1">
    <location>
        <begin position="28"/>
        <end position="45"/>
    </location>
</feature>
<dbReference type="InterPro" id="IPR045155">
    <property type="entry name" value="Beta-lactam_cat"/>
</dbReference>
<feature type="region of interest" description="Disordered" evidence="1">
    <location>
        <begin position="1"/>
        <end position="60"/>
    </location>
</feature>
<dbReference type="Gene3D" id="3.40.710.10">
    <property type="entry name" value="DD-peptidase/beta-lactamase superfamily"/>
    <property type="match status" value="1"/>
</dbReference>
<dbReference type="InterPro" id="IPR000871">
    <property type="entry name" value="Beta-lactam_class-A"/>
</dbReference>
<keyword evidence="5" id="KW-1185">Reference proteome</keyword>
<dbReference type="GO" id="GO:0016787">
    <property type="term" value="F:hydrolase activity"/>
    <property type="evidence" value="ECO:0007669"/>
    <property type="project" value="UniProtKB-KW"/>
</dbReference>
<dbReference type="Pfam" id="PF13354">
    <property type="entry name" value="Beta-lactamase2"/>
    <property type="match status" value="1"/>
</dbReference>
<feature type="region of interest" description="Disordered" evidence="1">
    <location>
        <begin position="81"/>
        <end position="123"/>
    </location>
</feature>
<feature type="domain" description="Beta-lactamase class A catalytic" evidence="3">
    <location>
        <begin position="358"/>
        <end position="567"/>
    </location>
</feature>
<feature type="transmembrane region" description="Helical" evidence="2">
    <location>
        <begin position="261"/>
        <end position="284"/>
    </location>
</feature>
<feature type="compositionally biased region" description="Polar residues" evidence="1">
    <location>
        <begin position="189"/>
        <end position="209"/>
    </location>
</feature>
<dbReference type="Proteomes" id="UP001476950">
    <property type="component" value="Unassembled WGS sequence"/>
</dbReference>
<evidence type="ECO:0000313" key="4">
    <source>
        <dbReference type="EMBL" id="MEP1058067.1"/>
    </source>
</evidence>
<dbReference type="InterPro" id="IPR012338">
    <property type="entry name" value="Beta-lactam/transpept-like"/>
</dbReference>
<dbReference type="RefSeq" id="WP_199305425.1">
    <property type="nucleotide sequence ID" value="NZ_JAMPLM010000003.1"/>
</dbReference>
<feature type="compositionally biased region" description="Polar residues" evidence="1">
    <location>
        <begin position="631"/>
        <end position="640"/>
    </location>
</feature>
<keyword evidence="4" id="KW-0378">Hydrolase</keyword>
<accession>A0ABV0KG71</accession>
<feature type="compositionally biased region" description="Basic and acidic residues" evidence="1">
    <location>
        <begin position="1"/>
        <end position="13"/>
    </location>
</feature>
<feature type="compositionally biased region" description="Polar residues" evidence="1">
    <location>
        <begin position="228"/>
        <end position="243"/>
    </location>
</feature>
<gene>
    <name evidence="4" type="ORF">NDI38_06410</name>
</gene>
<feature type="region of interest" description="Disordered" evidence="1">
    <location>
        <begin position="145"/>
        <end position="254"/>
    </location>
</feature>
<sequence>MPEPGDLSRRSRSDNSFSSTQMSGSGRSLRDYPNAHRQSPLEHPRSSAHQPSGTRDPGLQRAGISARTNKRQRGNLWQILFGQGSKRLSRRSKQQPATRKDVKGANVDSPRNFFQRSKPNERLRLTKDQAAAKLADEQVRQAVFGRSRQFGGSSSTLSTVSSRGRLPATREGRGAFKNSGSRAIPAFQLSAQTGERDQASASSQQQVGRSSARRGLSTKRRNGLGIAESSQGTDWNARSSASNQKRDTPARSRSRGFSAGLYAARMLILSVGIGVLVGTVMSMFDPAARLSAGASQQATSKSGAAGSTPIAQSVVVSQGTTTENPSAAQQPQIGQELTALKAALQTLALQHPKLTPGMFLFDLDTNAYMDLNGGASFAAASTIKVPILVAFFQDIDEGKIRLDERLTMQKELVAGGSGELQGLPVGTQLTALETATKMITISDNTATNMIIARLGGIAALNQRFQSWGLVSTTLNNLLPDLSGTNMTSPKELAFLMTRISQGELVSMRSRDRVLDIMQRTVNRSQLPQGLGKGATIAHKTGDIGGLIGDVGLIDMPNGKRYSLTVLVKRSFNDDSAYDLVANTSRAVYQYFNRVPAAQPRPAVNPATAPEQPLPRAENSMPVDSDRALSLPANTAMTQTP</sequence>
<protein>
    <submittedName>
        <fullName evidence="4">Class A beta-lactamase-related serine hydrolase</fullName>
    </submittedName>
</protein>
<evidence type="ECO:0000259" key="3">
    <source>
        <dbReference type="Pfam" id="PF13354"/>
    </source>
</evidence>
<organism evidence="4 5">
    <name type="scientific">Stenomitos frigidus AS-A4</name>
    <dbReference type="NCBI Taxonomy" id="2933935"/>
    <lineage>
        <taxon>Bacteria</taxon>
        <taxon>Bacillati</taxon>
        <taxon>Cyanobacteriota</taxon>
        <taxon>Cyanophyceae</taxon>
        <taxon>Leptolyngbyales</taxon>
        <taxon>Leptolyngbyaceae</taxon>
        <taxon>Stenomitos</taxon>
    </lineage>
</organism>
<dbReference type="SUPFAM" id="SSF56601">
    <property type="entry name" value="beta-lactamase/transpeptidase-like"/>
    <property type="match status" value="1"/>
</dbReference>
<dbReference type="PANTHER" id="PTHR35333:SF4">
    <property type="entry name" value="SLR0121 PROTEIN"/>
    <property type="match status" value="1"/>
</dbReference>
<feature type="region of interest" description="Disordered" evidence="1">
    <location>
        <begin position="599"/>
        <end position="640"/>
    </location>
</feature>
<dbReference type="EMBL" id="JAMPLM010000003">
    <property type="protein sequence ID" value="MEP1058067.1"/>
    <property type="molecule type" value="Genomic_DNA"/>
</dbReference>
<reference evidence="4 5" key="1">
    <citation type="submission" date="2022-04" db="EMBL/GenBank/DDBJ databases">
        <title>Positive selection, recombination, and allopatry shape intraspecific diversity of widespread and dominant cyanobacteria.</title>
        <authorList>
            <person name="Wei J."/>
            <person name="Shu W."/>
            <person name="Hu C."/>
        </authorList>
    </citation>
    <scope>NUCLEOTIDE SEQUENCE [LARGE SCALE GENOMIC DNA]</scope>
    <source>
        <strain evidence="4 5">AS-A4</strain>
    </source>
</reference>
<keyword evidence="2" id="KW-1133">Transmembrane helix</keyword>
<evidence type="ECO:0000256" key="2">
    <source>
        <dbReference type="SAM" id="Phobius"/>
    </source>
</evidence>
<feature type="compositionally biased region" description="Low complexity" evidence="1">
    <location>
        <begin position="145"/>
        <end position="166"/>
    </location>
</feature>
<evidence type="ECO:0000313" key="5">
    <source>
        <dbReference type="Proteomes" id="UP001476950"/>
    </source>
</evidence>
<keyword evidence="2" id="KW-0812">Transmembrane</keyword>
<dbReference type="PANTHER" id="PTHR35333">
    <property type="entry name" value="BETA-LACTAMASE"/>
    <property type="match status" value="1"/>
</dbReference>
<evidence type="ECO:0000256" key="1">
    <source>
        <dbReference type="SAM" id="MobiDB-lite"/>
    </source>
</evidence>
<comment type="caution">
    <text evidence="4">The sequence shown here is derived from an EMBL/GenBank/DDBJ whole genome shotgun (WGS) entry which is preliminary data.</text>
</comment>
<keyword evidence="2" id="KW-0472">Membrane</keyword>
<proteinExistence type="predicted"/>